<dbReference type="EMBL" id="CAJVPM010031222">
    <property type="protein sequence ID" value="CAG8679286.1"/>
    <property type="molecule type" value="Genomic_DNA"/>
</dbReference>
<sequence length="51" mass="5840">SCTRGKGGCLKLIRLGQVWTLILAHGKTVYEIFTPYKMNITITRHERIQHG</sequence>
<accession>A0ACA9P0U2</accession>
<proteinExistence type="predicted"/>
<evidence type="ECO:0000313" key="2">
    <source>
        <dbReference type="Proteomes" id="UP000789860"/>
    </source>
</evidence>
<feature type="non-terminal residue" evidence="1">
    <location>
        <position position="1"/>
    </location>
</feature>
<protein>
    <submittedName>
        <fullName evidence="1">5893_t:CDS:1</fullName>
    </submittedName>
</protein>
<feature type="non-terminal residue" evidence="1">
    <location>
        <position position="51"/>
    </location>
</feature>
<name>A0ACA9P0U2_9GLOM</name>
<reference evidence="1" key="1">
    <citation type="submission" date="2021-06" db="EMBL/GenBank/DDBJ databases">
        <authorList>
            <person name="Kallberg Y."/>
            <person name="Tangrot J."/>
            <person name="Rosling A."/>
        </authorList>
    </citation>
    <scope>NUCLEOTIDE SEQUENCE</scope>
    <source>
        <strain evidence="1">AU212A</strain>
    </source>
</reference>
<evidence type="ECO:0000313" key="1">
    <source>
        <dbReference type="EMBL" id="CAG8679286.1"/>
    </source>
</evidence>
<comment type="caution">
    <text evidence="1">The sequence shown here is derived from an EMBL/GenBank/DDBJ whole genome shotgun (WGS) entry which is preliminary data.</text>
</comment>
<organism evidence="1 2">
    <name type="scientific">Scutellospora calospora</name>
    <dbReference type="NCBI Taxonomy" id="85575"/>
    <lineage>
        <taxon>Eukaryota</taxon>
        <taxon>Fungi</taxon>
        <taxon>Fungi incertae sedis</taxon>
        <taxon>Mucoromycota</taxon>
        <taxon>Glomeromycotina</taxon>
        <taxon>Glomeromycetes</taxon>
        <taxon>Diversisporales</taxon>
        <taxon>Gigasporaceae</taxon>
        <taxon>Scutellospora</taxon>
    </lineage>
</organism>
<keyword evidence="2" id="KW-1185">Reference proteome</keyword>
<dbReference type="Proteomes" id="UP000789860">
    <property type="component" value="Unassembled WGS sequence"/>
</dbReference>
<gene>
    <name evidence="1" type="ORF">SCALOS_LOCUS9673</name>
</gene>